<name>A0A2V3ZYG2_9BACT</name>
<dbReference type="SMART" id="SM00881">
    <property type="entry name" value="CoA_binding"/>
    <property type="match status" value="1"/>
</dbReference>
<comment type="caution">
    <text evidence="3">The sequence shown here is derived from an EMBL/GenBank/DDBJ whole genome shotgun (WGS) entry which is preliminary data.</text>
</comment>
<evidence type="ECO:0000256" key="1">
    <source>
        <dbReference type="PROSITE-ProRule" id="PRU00409"/>
    </source>
</evidence>
<evidence type="ECO:0000313" key="3">
    <source>
        <dbReference type="EMBL" id="PXY01532.1"/>
    </source>
</evidence>
<proteinExistence type="predicted"/>
<organism evidence="3 4">
    <name type="scientific">Marinifilum breve</name>
    <dbReference type="NCBI Taxonomy" id="2184082"/>
    <lineage>
        <taxon>Bacteria</taxon>
        <taxon>Pseudomonadati</taxon>
        <taxon>Bacteroidota</taxon>
        <taxon>Bacteroidia</taxon>
        <taxon>Marinilabiliales</taxon>
        <taxon>Marinifilaceae</taxon>
    </lineage>
</organism>
<reference evidence="3 4" key="1">
    <citation type="submission" date="2018-05" db="EMBL/GenBank/DDBJ databases">
        <title>Marinifilum breve JC075T sp. nov., a marine bacterium isolated from Yongle Blue Hole in the South China Sea.</title>
        <authorList>
            <person name="Fu T."/>
        </authorList>
    </citation>
    <scope>NUCLEOTIDE SEQUENCE [LARGE SCALE GENOMIC DNA]</scope>
    <source>
        <strain evidence="3 4">JC075</strain>
    </source>
</reference>
<dbReference type="Pfam" id="PF13549">
    <property type="entry name" value="ATP-grasp_5"/>
    <property type="match status" value="1"/>
</dbReference>
<dbReference type="InterPro" id="IPR032875">
    <property type="entry name" value="Succ_CoA_lig_flav_dom"/>
</dbReference>
<feature type="domain" description="ATP-grasp" evidence="2">
    <location>
        <begin position="488"/>
        <end position="524"/>
    </location>
</feature>
<keyword evidence="4" id="KW-1185">Reference proteome</keyword>
<dbReference type="GO" id="GO:0016874">
    <property type="term" value="F:ligase activity"/>
    <property type="evidence" value="ECO:0007669"/>
    <property type="project" value="UniProtKB-KW"/>
</dbReference>
<evidence type="ECO:0000259" key="2">
    <source>
        <dbReference type="PROSITE" id="PS50975"/>
    </source>
</evidence>
<dbReference type="InterPro" id="IPR013815">
    <property type="entry name" value="ATP_grasp_subdomain_1"/>
</dbReference>
<dbReference type="InterPro" id="IPR011761">
    <property type="entry name" value="ATP-grasp"/>
</dbReference>
<dbReference type="PROSITE" id="PS50975">
    <property type="entry name" value="ATP_GRASP"/>
    <property type="match status" value="1"/>
</dbReference>
<keyword evidence="1" id="KW-0067">ATP-binding</keyword>
<dbReference type="InterPro" id="IPR003781">
    <property type="entry name" value="CoA-bd"/>
</dbReference>
<dbReference type="InterPro" id="IPR016102">
    <property type="entry name" value="Succinyl-CoA_synth-like"/>
</dbReference>
<dbReference type="AlphaFoldDB" id="A0A2V3ZYG2"/>
<evidence type="ECO:0000313" key="4">
    <source>
        <dbReference type="Proteomes" id="UP000248079"/>
    </source>
</evidence>
<dbReference type="Gene3D" id="3.30.1490.20">
    <property type="entry name" value="ATP-grasp fold, A domain"/>
    <property type="match status" value="1"/>
</dbReference>
<dbReference type="PANTHER" id="PTHR42793:SF1">
    <property type="entry name" value="PEPTIDYL-LYSINE N-ACETYLTRANSFERASE PATZ"/>
    <property type="match status" value="1"/>
</dbReference>
<dbReference type="GO" id="GO:0046872">
    <property type="term" value="F:metal ion binding"/>
    <property type="evidence" value="ECO:0007669"/>
    <property type="project" value="InterPro"/>
</dbReference>
<keyword evidence="1" id="KW-0547">Nucleotide-binding</keyword>
<sequence>MINEQLLNPQSIVVVGGSDDVQKPGGKVLKNLIDGDFKGDLYVANPKLDEVQGVKSFKDPKDLPNVDLAILAIAAKFCPSTIKFLAEERNTRAFIILSAGFSEENEEGAKLEQEIVDTVNSVGGSLIGPNCVGVLNSNYNGVFTTPIPSLDPKGCDFISGSGATAVFIMESGVPKGLSFSSVYSVGNSAQMGVEEILKHMDESFDPETSSKVKLLYIENIDKPEMLLKHASSLIRKGCKIAAIKSGSSEAGSRAASSHTGALASSDVAVDALFKKAGIVRCSGREELATVASIFMHPELQGKNVAVITHAGGPAVMLTDSLSNNGLDVPHIEGPKADALLEKLYPGSSVANPIDFLATGTAQQLGDIIDACENDFDNIDAMAVIFGSPGLFPVYDVYDLLHEKMKECKKPIYPILPSVINVKDEIEHFLAKGRINFPDEVVFGNALAKVYNTPKPQPEEIALPDVDVAGIRKIVDEADNGYLSPEQIHNLLDAAGIARAQEGVADTEEEIVALAKKIGFPLVMKVVGPVHKSDVGGVTLNVKDEETVRSEFKRMMQIKDTYAVMLAQMLSGTEVFIGAKREDKFGHMVLCGLGGIFIEVLKDVKASLAPISTEEAHEMIQGLNSYGIIKGVRGQEPVNEDRFAEAVTRVAALMKVAPEIFEMDLNPLLGNKDAVVAVDARIRIEKE</sequence>
<dbReference type="Pfam" id="PF13607">
    <property type="entry name" value="Succ_CoA_lig"/>
    <property type="match status" value="1"/>
</dbReference>
<dbReference type="PANTHER" id="PTHR42793">
    <property type="entry name" value="COA BINDING DOMAIN CONTAINING PROTEIN"/>
    <property type="match status" value="1"/>
</dbReference>
<dbReference type="GO" id="GO:0005524">
    <property type="term" value="F:ATP binding"/>
    <property type="evidence" value="ECO:0007669"/>
    <property type="project" value="UniProtKB-UniRule"/>
</dbReference>
<dbReference type="Gene3D" id="3.40.50.720">
    <property type="entry name" value="NAD(P)-binding Rossmann-like Domain"/>
    <property type="match status" value="1"/>
</dbReference>
<dbReference type="Pfam" id="PF13380">
    <property type="entry name" value="CoA_binding_2"/>
    <property type="match status" value="1"/>
</dbReference>
<dbReference type="SUPFAM" id="SSF52210">
    <property type="entry name" value="Succinyl-CoA synthetase domains"/>
    <property type="match status" value="2"/>
</dbReference>
<dbReference type="SUPFAM" id="SSF51735">
    <property type="entry name" value="NAD(P)-binding Rossmann-fold domains"/>
    <property type="match status" value="1"/>
</dbReference>
<dbReference type="Gene3D" id="3.30.470.20">
    <property type="entry name" value="ATP-grasp fold, B domain"/>
    <property type="match status" value="1"/>
</dbReference>
<dbReference type="Gene3D" id="3.40.50.261">
    <property type="entry name" value="Succinyl-CoA synthetase domains"/>
    <property type="match status" value="2"/>
</dbReference>
<dbReference type="InterPro" id="IPR036291">
    <property type="entry name" value="NAD(P)-bd_dom_sf"/>
</dbReference>
<dbReference type="EMBL" id="QFLI01000003">
    <property type="protein sequence ID" value="PXY01532.1"/>
    <property type="molecule type" value="Genomic_DNA"/>
</dbReference>
<dbReference type="RefSeq" id="WP_110360344.1">
    <property type="nucleotide sequence ID" value="NZ_QFLI01000003.1"/>
</dbReference>
<dbReference type="SUPFAM" id="SSF56059">
    <property type="entry name" value="Glutathione synthetase ATP-binding domain-like"/>
    <property type="match status" value="1"/>
</dbReference>
<gene>
    <name evidence="3" type="ORF">DF185_08590</name>
</gene>
<dbReference type="Proteomes" id="UP000248079">
    <property type="component" value="Unassembled WGS sequence"/>
</dbReference>
<keyword evidence="3" id="KW-0436">Ligase</keyword>
<protein>
    <submittedName>
        <fullName evidence="3">CoA ligase</fullName>
    </submittedName>
</protein>
<dbReference type="OrthoDB" id="9807426at2"/>
<accession>A0A2V3ZYG2</accession>